<dbReference type="Proteomes" id="UP001206206">
    <property type="component" value="Unassembled WGS sequence"/>
</dbReference>
<evidence type="ECO:0000313" key="1">
    <source>
        <dbReference type="EMBL" id="MCQ4045488.1"/>
    </source>
</evidence>
<keyword evidence="2" id="KW-1185">Reference proteome</keyword>
<gene>
    <name evidence="1" type="ORF">NON19_26510</name>
</gene>
<proteinExistence type="predicted"/>
<evidence type="ECO:0000313" key="2">
    <source>
        <dbReference type="Proteomes" id="UP001206206"/>
    </source>
</evidence>
<name>A0ABT1PJE8_9ACTN</name>
<protein>
    <submittedName>
        <fullName evidence="1">Uncharacterized protein</fullName>
    </submittedName>
</protein>
<accession>A0ABT1PJE8</accession>
<comment type="caution">
    <text evidence="1">The sequence shown here is derived from an EMBL/GenBank/DDBJ whole genome shotgun (WGS) entry which is preliminary data.</text>
</comment>
<dbReference type="EMBL" id="JANFNH010000043">
    <property type="protein sequence ID" value="MCQ4045488.1"/>
    <property type="molecule type" value="Genomic_DNA"/>
</dbReference>
<reference evidence="1 2" key="1">
    <citation type="submission" date="2022-06" db="EMBL/GenBank/DDBJ databases">
        <title>Draft genome sequence of type strain Streptomyces rubrisoli DSM 42083.</title>
        <authorList>
            <person name="Duangmal K."/>
            <person name="Klaysubun C."/>
        </authorList>
    </citation>
    <scope>NUCLEOTIDE SEQUENCE [LARGE SCALE GENOMIC DNA]</scope>
    <source>
        <strain evidence="1 2">DSM 42083</strain>
    </source>
</reference>
<organism evidence="1 2">
    <name type="scientific">Streptantibioticus rubrisoli</name>
    <dbReference type="NCBI Taxonomy" id="1387313"/>
    <lineage>
        <taxon>Bacteria</taxon>
        <taxon>Bacillati</taxon>
        <taxon>Actinomycetota</taxon>
        <taxon>Actinomycetes</taxon>
        <taxon>Kitasatosporales</taxon>
        <taxon>Streptomycetaceae</taxon>
        <taxon>Streptantibioticus</taxon>
    </lineage>
</organism>
<dbReference type="RefSeq" id="WP_255931631.1">
    <property type="nucleotide sequence ID" value="NZ_JANFNH010000043.1"/>
</dbReference>
<sequence>MYAAEIPETGAVVLDRARDRVGVVLFMRDGMVHLRPAGDGEPWVAHPGDVSLASRSEALRAKVAEVNAARRWVR</sequence>